<dbReference type="InterPro" id="IPR036514">
    <property type="entry name" value="SGNH_hydro_sf"/>
</dbReference>
<evidence type="ECO:0000256" key="2">
    <source>
        <dbReference type="ARBA" id="ARBA00022729"/>
    </source>
</evidence>
<organism evidence="4 5">
    <name type="scientific">Rubus argutus</name>
    <name type="common">Southern blackberry</name>
    <dbReference type="NCBI Taxonomy" id="59490"/>
    <lineage>
        <taxon>Eukaryota</taxon>
        <taxon>Viridiplantae</taxon>
        <taxon>Streptophyta</taxon>
        <taxon>Embryophyta</taxon>
        <taxon>Tracheophyta</taxon>
        <taxon>Spermatophyta</taxon>
        <taxon>Magnoliopsida</taxon>
        <taxon>eudicotyledons</taxon>
        <taxon>Gunneridae</taxon>
        <taxon>Pentapetalae</taxon>
        <taxon>rosids</taxon>
        <taxon>fabids</taxon>
        <taxon>Rosales</taxon>
        <taxon>Rosaceae</taxon>
        <taxon>Rosoideae</taxon>
        <taxon>Rosoideae incertae sedis</taxon>
        <taxon>Rubus</taxon>
    </lineage>
</organism>
<dbReference type="AlphaFoldDB" id="A0AAW1WFY3"/>
<dbReference type="InterPro" id="IPR044552">
    <property type="entry name" value="GLIP1-5/GLL25"/>
</dbReference>
<dbReference type="Proteomes" id="UP001457282">
    <property type="component" value="Unassembled WGS sequence"/>
</dbReference>
<comment type="similarity">
    <text evidence="1">Belongs to the 'GDSL' lipolytic enzyme family.</text>
</comment>
<dbReference type="PROSITE" id="PS01098">
    <property type="entry name" value="LIPASE_GDSL_SER"/>
    <property type="match status" value="1"/>
</dbReference>
<accession>A0AAW1WFY3</accession>
<dbReference type="Gene3D" id="3.40.50.1110">
    <property type="entry name" value="SGNH hydrolase"/>
    <property type="match status" value="1"/>
</dbReference>
<evidence type="ECO:0000256" key="1">
    <source>
        <dbReference type="ARBA" id="ARBA00008668"/>
    </source>
</evidence>
<sequence length="374" mass="41680">MATIRSCCIFVLLALYAASLVIPSNCLGHFFLQKEHKPLFVFGDSLFDAGNNNYINTLKAEQANFWPYGETYFGYPTGRYTDGRQIPDFIAEYAKLPLIPPYLQPGLNNYIYGVNFASGGGGALNETSQGLVIDLQTQLSYFKKVEKQLRQKLGYAQAKTLLSSAVYLFSVGSNDYGAPVTFNKTKDLFEPYSQEEYVGMVIGNITHVVKEIYMKGGRKFGFVGIGPIGCIPALIVLQPGKIGSCLDELTQMAHIHNKALLKVLHTLQIKLKGFRYSYFDFYTSLSERLNNPTKYGFKEGKKACCGSGPYRGINNCGGKGPGKEYELCDNPSDYVFFDGNHPTERASQQFSKLMWSGNSNFTWPCNIQELFGTL</sequence>
<dbReference type="InterPro" id="IPR001087">
    <property type="entry name" value="GDSL"/>
</dbReference>
<dbReference type="GO" id="GO:0016298">
    <property type="term" value="F:lipase activity"/>
    <property type="evidence" value="ECO:0007669"/>
    <property type="project" value="InterPro"/>
</dbReference>
<name>A0AAW1WFY3_RUBAR</name>
<dbReference type="Pfam" id="PF00657">
    <property type="entry name" value="Lipase_GDSL"/>
    <property type="match status" value="1"/>
</dbReference>
<dbReference type="CDD" id="cd01837">
    <property type="entry name" value="SGNH_plant_lipase_like"/>
    <property type="match status" value="1"/>
</dbReference>
<proteinExistence type="inferred from homology"/>
<comment type="caution">
    <text evidence="4">The sequence shown here is derived from an EMBL/GenBank/DDBJ whole genome shotgun (WGS) entry which is preliminary data.</text>
</comment>
<dbReference type="InterPro" id="IPR008265">
    <property type="entry name" value="Lipase_GDSL_AS"/>
</dbReference>
<dbReference type="InterPro" id="IPR035669">
    <property type="entry name" value="SGNH_plant_lipase-like"/>
</dbReference>
<evidence type="ECO:0000313" key="5">
    <source>
        <dbReference type="Proteomes" id="UP001457282"/>
    </source>
</evidence>
<protein>
    <recommendedName>
        <fullName evidence="6">GDSL esterase/lipase 1-like</fullName>
    </recommendedName>
</protein>
<gene>
    <name evidence="4" type="ORF">M0R45_032238</name>
</gene>
<reference evidence="4 5" key="1">
    <citation type="journal article" date="2023" name="G3 (Bethesda)">
        <title>A chromosome-length genome assembly and annotation of blackberry (Rubus argutus, cv. 'Hillquist').</title>
        <authorList>
            <person name="Bruna T."/>
            <person name="Aryal R."/>
            <person name="Dudchenko O."/>
            <person name="Sargent D.J."/>
            <person name="Mead D."/>
            <person name="Buti M."/>
            <person name="Cavallini A."/>
            <person name="Hytonen T."/>
            <person name="Andres J."/>
            <person name="Pham M."/>
            <person name="Weisz D."/>
            <person name="Mascagni F."/>
            <person name="Usai G."/>
            <person name="Natali L."/>
            <person name="Bassil N."/>
            <person name="Fernandez G.E."/>
            <person name="Lomsadze A."/>
            <person name="Armour M."/>
            <person name="Olukolu B."/>
            <person name="Poorten T."/>
            <person name="Britton C."/>
            <person name="Davik J."/>
            <person name="Ashrafi H."/>
            <person name="Aiden E.L."/>
            <person name="Borodovsky M."/>
            <person name="Worthington M."/>
        </authorList>
    </citation>
    <scope>NUCLEOTIDE SEQUENCE [LARGE SCALE GENOMIC DNA]</scope>
    <source>
        <strain evidence="4">PI 553951</strain>
    </source>
</reference>
<keyword evidence="5" id="KW-1185">Reference proteome</keyword>
<dbReference type="EMBL" id="JBEDUW010000006">
    <property type="protein sequence ID" value="KAK9923840.1"/>
    <property type="molecule type" value="Genomic_DNA"/>
</dbReference>
<dbReference type="PANTHER" id="PTHR45966:SF1">
    <property type="entry name" value="GDSL ESTERASE_LIPASE 1-RELATED"/>
    <property type="match status" value="1"/>
</dbReference>
<keyword evidence="2 3" id="KW-0732">Signal</keyword>
<evidence type="ECO:0000313" key="4">
    <source>
        <dbReference type="EMBL" id="KAK9923840.1"/>
    </source>
</evidence>
<feature type="signal peptide" evidence="3">
    <location>
        <begin position="1"/>
        <end position="23"/>
    </location>
</feature>
<dbReference type="GO" id="GO:0006629">
    <property type="term" value="P:lipid metabolic process"/>
    <property type="evidence" value="ECO:0007669"/>
    <property type="project" value="InterPro"/>
</dbReference>
<feature type="chain" id="PRO_5043351592" description="GDSL esterase/lipase 1-like" evidence="3">
    <location>
        <begin position="24"/>
        <end position="374"/>
    </location>
</feature>
<evidence type="ECO:0000256" key="3">
    <source>
        <dbReference type="SAM" id="SignalP"/>
    </source>
</evidence>
<evidence type="ECO:0008006" key="6">
    <source>
        <dbReference type="Google" id="ProtNLM"/>
    </source>
</evidence>
<dbReference type="PANTHER" id="PTHR45966">
    <property type="entry name" value="GDSL-LIKE LIPASE/ACYLHYDROLASE"/>
    <property type="match status" value="1"/>
</dbReference>